<evidence type="ECO:0000259" key="2">
    <source>
        <dbReference type="Pfam" id="PF13938"/>
    </source>
</evidence>
<dbReference type="InterPro" id="IPR007161">
    <property type="entry name" value="DUF364"/>
</dbReference>
<dbReference type="HOGENOM" id="CLU_076326_1_1_7"/>
<dbReference type="Gene3D" id="3.40.50.11590">
    <property type="match status" value="1"/>
</dbReference>
<name>Q6AIY2_DESPS</name>
<dbReference type="Pfam" id="PF13938">
    <property type="entry name" value="DUF4213"/>
    <property type="match status" value="1"/>
</dbReference>
<keyword evidence="4" id="KW-1185">Reference proteome</keyword>
<dbReference type="InterPro" id="IPR025251">
    <property type="entry name" value="DUF4213"/>
</dbReference>
<dbReference type="EMBL" id="CR522870">
    <property type="protein sequence ID" value="CAG37698.1"/>
    <property type="molecule type" value="Genomic_DNA"/>
</dbReference>
<dbReference type="SUPFAM" id="SSF159713">
    <property type="entry name" value="Dhaf3308-like"/>
    <property type="match status" value="1"/>
</dbReference>
<organism evidence="3 4">
    <name type="scientific">Desulfotalea psychrophila (strain LSv54 / DSM 12343)</name>
    <dbReference type="NCBI Taxonomy" id="177439"/>
    <lineage>
        <taxon>Bacteria</taxon>
        <taxon>Pseudomonadati</taxon>
        <taxon>Thermodesulfobacteriota</taxon>
        <taxon>Desulfobulbia</taxon>
        <taxon>Desulfobulbales</taxon>
        <taxon>Desulfocapsaceae</taxon>
        <taxon>Desulfotalea</taxon>
    </lineage>
</organism>
<evidence type="ECO:0008006" key="5">
    <source>
        <dbReference type="Google" id="ProtNLM"/>
    </source>
</evidence>
<dbReference type="OrthoDB" id="9806942at2"/>
<dbReference type="eggNOG" id="COG2014">
    <property type="taxonomic scope" value="Bacteria"/>
</dbReference>
<accession>Q6AIY2</accession>
<dbReference type="AlphaFoldDB" id="Q6AIY2"/>
<feature type="domain" description="DUF4213" evidence="2">
    <location>
        <begin position="27"/>
        <end position="108"/>
    </location>
</feature>
<dbReference type="Gene3D" id="3.30.390.100">
    <property type="match status" value="1"/>
</dbReference>
<evidence type="ECO:0000313" key="3">
    <source>
        <dbReference type="EMBL" id="CAG37698.1"/>
    </source>
</evidence>
<dbReference type="Pfam" id="PF04016">
    <property type="entry name" value="DUF364"/>
    <property type="match status" value="1"/>
</dbReference>
<sequence>MLLYSMRCILHFFKEEVMKFIERVAQQAMTRGGDLRVKSVFIGLSYCVAELENGSCGLAFVFKDALGSGCHVPLPKRPLAGSSVAELLAFAGQGSTANSVALAVANAVFAPHVQPSSQGDFIENFSLQPGMKVGMVGNFAPLVNPIRKSGAELIIFDEHPPAFSGIQSPEAIPYLLPACEVAIITGTSIINETFDDLLTHVVDCRYVTVLGPSTPLLADCYADTPVSCAAGVRVRDRDKVVHTVVEAGGTQAFGPSVGKVNVCW</sequence>
<evidence type="ECO:0000259" key="1">
    <source>
        <dbReference type="Pfam" id="PF04016"/>
    </source>
</evidence>
<evidence type="ECO:0000313" key="4">
    <source>
        <dbReference type="Proteomes" id="UP000000602"/>
    </source>
</evidence>
<gene>
    <name evidence="3" type="ordered locus">DP2969</name>
</gene>
<feature type="domain" description="Putative heavy-metal chelation" evidence="1">
    <location>
        <begin position="120"/>
        <end position="262"/>
    </location>
</feature>
<reference evidence="4" key="1">
    <citation type="journal article" date="2004" name="Environ. Microbiol.">
        <title>The genome of Desulfotalea psychrophila, a sulfate-reducing bacterium from permanently cold Arctic sediments.</title>
        <authorList>
            <person name="Rabus R."/>
            <person name="Ruepp A."/>
            <person name="Frickey T."/>
            <person name="Rattei T."/>
            <person name="Fartmann B."/>
            <person name="Stark M."/>
            <person name="Bauer M."/>
            <person name="Zibat A."/>
            <person name="Lombardot T."/>
            <person name="Becker I."/>
            <person name="Amann J."/>
            <person name="Gellner K."/>
            <person name="Teeling H."/>
            <person name="Leuschner W.D."/>
            <person name="Gloeckner F.-O."/>
            <person name="Lupas A.N."/>
            <person name="Amann R."/>
            <person name="Klenk H.-P."/>
        </authorList>
    </citation>
    <scope>NUCLEOTIDE SEQUENCE [LARGE SCALE GENOMIC DNA]</scope>
    <source>
        <strain evidence="4">DSM 12343 / LSv54</strain>
    </source>
</reference>
<dbReference type="Proteomes" id="UP000000602">
    <property type="component" value="Chromosome"/>
</dbReference>
<dbReference type="KEGG" id="dps:DP2969"/>
<proteinExistence type="predicted"/>
<dbReference type="STRING" id="177439.DP2969"/>
<protein>
    <recommendedName>
        <fullName evidence="5">Heavy-metal chelation domain-containing protein</fullName>
    </recommendedName>
</protein>